<dbReference type="SUPFAM" id="SSF55785">
    <property type="entry name" value="PYP-like sensor domain (PAS domain)"/>
    <property type="match status" value="4"/>
</dbReference>
<dbReference type="InterPro" id="IPR005467">
    <property type="entry name" value="His_kinase_dom"/>
</dbReference>
<dbReference type="Gene3D" id="3.40.50.2300">
    <property type="match status" value="1"/>
</dbReference>
<dbReference type="OrthoDB" id="9813394at2"/>
<dbReference type="InterPro" id="IPR035965">
    <property type="entry name" value="PAS-like_dom_sf"/>
</dbReference>
<accession>A0A415DTU6</accession>
<dbReference type="AlphaFoldDB" id="A0A415DTU6"/>
<dbReference type="SUPFAM" id="SSF55874">
    <property type="entry name" value="ATPase domain of HSP90 chaperone/DNA topoisomerase II/histidine kinase"/>
    <property type="match status" value="1"/>
</dbReference>
<keyword evidence="5" id="KW-0808">Transferase</keyword>
<dbReference type="InterPro" id="IPR036097">
    <property type="entry name" value="HisK_dim/P_sf"/>
</dbReference>
<dbReference type="Gene3D" id="3.30.450.20">
    <property type="entry name" value="PAS domain"/>
    <property type="match status" value="4"/>
</dbReference>
<dbReference type="SMART" id="SM00388">
    <property type="entry name" value="HisKA"/>
    <property type="match status" value="1"/>
</dbReference>
<comment type="function">
    <text evidence="8">May play the central regulatory role in sporulation. It may be an element of the effector pathway responsible for the activation of sporulation genes in response to nutritional stress. Spo0A may act in concert with spo0H (a sigma factor) to control the expression of some genes that are critical to the sporulation process.</text>
</comment>
<feature type="domain" description="Response regulatory" evidence="11">
    <location>
        <begin position="914"/>
        <end position="1031"/>
    </location>
</feature>
<dbReference type="SUPFAM" id="SSF47384">
    <property type="entry name" value="Homodimeric domain of signal transducing histidine kinase"/>
    <property type="match status" value="1"/>
</dbReference>
<dbReference type="PROSITE" id="PS50109">
    <property type="entry name" value="HIS_KIN"/>
    <property type="match status" value="1"/>
</dbReference>
<dbReference type="SUPFAM" id="SSF52172">
    <property type="entry name" value="CheY-like"/>
    <property type="match status" value="1"/>
</dbReference>
<dbReference type="PRINTS" id="PR00344">
    <property type="entry name" value="BCTRLSENSOR"/>
</dbReference>
<keyword evidence="7" id="KW-0902">Two-component regulatory system</keyword>
<dbReference type="Pfam" id="PF00512">
    <property type="entry name" value="HisKA"/>
    <property type="match status" value="1"/>
</dbReference>
<evidence type="ECO:0000259" key="12">
    <source>
        <dbReference type="PROSITE" id="PS50113"/>
    </source>
</evidence>
<protein>
    <recommendedName>
        <fullName evidence="3">Stage 0 sporulation protein A homolog</fullName>
        <ecNumber evidence="2">2.7.13.3</ecNumber>
    </recommendedName>
</protein>
<evidence type="ECO:0000259" key="11">
    <source>
        <dbReference type="PROSITE" id="PS50110"/>
    </source>
</evidence>
<evidence type="ECO:0000256" key="3">
    <source>
        <dbReference type="ARBA" id="ARBA00018672"/>
    </source>
</evidence>
<dbReference type="EC" id="2.7.13.3" evidence="2"/>
<keyword evidence="14" id="KW-1185">Reference proteome</keyword>
<keyword evidence="6" id="KW-0418">Kinase</keyword>
<dbReference type="PROSITE" id="PS50110">
    <property type="entry name" value="RESPONSE_REGULATORY"/>
    <property type="match status" value="1"/>
</dbReference>
<dbReference type="STRING" id="1776384.GCA_900086585_01510"/>
<comment type="caution">
    <text evidence="13">The sequence shown here is derived from an EMBL/GenBank/DDBJ whole genome shotgun (WGS) entry which is preliminary data.</text>
</comment>
<dbReference type="GO" id="GO:0009927">
    <property type="term" value="F:histidine phosphotransfer kinase activity"/>
    <property type="evidence" value="ECO:0007669"/>
    <property type="project" value="TreeGrafter"/>
</dbReference>
<sequence length="1034" mass="117917">MDWKSAAPILDNLPGGIGLFCYDGIGFSPVYISQQLLKTVKCSDLTELEQLVHHEDVLQLRGKAEALLQQQEPLIHDFRLLDRTSGEYFWLRLKANSQANEGSGQIIYAEVTDIDAEKKAETMLTLTEKTLFSVIEESGVQFWEYDIKHDRAYLGLKSRKDYKIEGIIENFPASWIETGYVHPDDVAEYLNVMARLKRDAGSVCFDARIWNPNLEGYEWKKIHYTAIADENGQPAKALAIAVDIHDFKHSEETLQAVMEQMGITSWEYDINNRTIVCNGGCAETFDKNDLIVKNIPEALLDKRDVHQDDADILMDGYQKLFDGESQVKFQCRYWVSRIAQYKWFETAYTVIRDEGGSFLRAIGTARDIEKQKRAEEQYQDQLKFMNDVSDETLIAKGRHNISKNKVEFSVERSSYAIPGMEGEAYDQFIEKLIRQPLRAHKREELSRILSRRQLIDCFEKGSNHFSVTYQRKTKDGKLIWVETTLRTFLQPGSEDIICFAYTYDRTDSVLQQQIVNRVADMEYDFLAILEVESESFRLVTVNGKAETQKMSKKMHSFESYKQDIMKSVLPEQQQQVIANLDFSCIIDRLRDSDTYFFMFSFIENGEVRRKKLQFAYLDESKDLIMFTRSDMTDVYENEQAQLRRIATALREAEEANHAKTDFLSRVSHDLRTPMNAILGLSNLGLETDDVAELKGYMEKIQSSGQYLLSLINDTLDVNRIESDRLEAHQSQMNNLSLIEPVVSTGKILAKEKEVRFVVDLSGMTAGMIKGDIINIRRILNNLVSNAIKFTDPGGTVELKVEEGPSNNLRQRESTLYCFTVTDNGIGMSKSFMKSMYEPFAQENEASYMEKGSGLGLTIVKKLVELLGGEIEVKSALGKGTVFKIYLSLEKRETSAEEKEERFAEASMEALYGKQILVCEDHPLNTLVVKKLLSKVGCTVTTAENGQLGLDIFRHSPPETFAAILMDIRMPVMDGLEAARQIRLLDEDVPIIALSANAYDVDEEKSAEAGMNAHLSKPIEPQLLYETLLKYVNFR</sequence>
<evidence type="ECO:0000256" key="2">
    <source>
        <dbReference type="ARBA" id="ARBA00012438"/>
    </source>
</evidence>
<evidence type="ECO:0000256" key="6">
    <source>
        <dbReference type="ARBA" id="ARBA00022777"/>
    </source>
</evidence>
<dbReference type="PROSITE" id="PS50113">
    <property type="entry name" value="PAC"/>
    <property type="match status" value="1"/>
</dbReference>
<dbReference type="InterPro" id="IPR004358">
    <property type="entry name" value="Sig_transdc_His_kin-like_C"/>
</dbReference>
<evidence type="ECO:0000256" key="1">
    <source>
        <dbReference type="ARBA" id="ARBA00000085"/>
    </source>
</evidence>
<feature type="domain" description="PAC" evidence="12">
    <location>
        <begin position="325"/>
        <end position="380"/>
    </location>
</feature>
<dbReference type="CDD" id="cd00082">
    <property type="entry name" value="HisKA"/>
    <property type="match status" value="1"/>
</dbReference>
<dbReference type="EMBL" id="QRMS01000009">
    <property type="protein sequence ID" value="RHJ83419.1"/>
    <property type="molecule type" value="Genomic_DNA"/>
</dbReference>
<dbReference type="SMART" id="SM00387">
    <property type="entry name" value="HATPase_c"/>
    <property type="match status" value="1"/>
</dbReference>
<keyword evidence="4 9" id="KW-0597">Phosphoprotein</keyword>
<reference evidence="13 14" key="1">
    <citation type="submission" date="2018-08" db="EMBL/GenBank/DDBJ databases">
        <title>A genome reference for cultivated species of the human gut microbiota.</title>
        <authorList>
            <person name="Zou Y."/>
            <person name="Xue W."/>
            <person name="Luo G."/>
        </authorList>
    </citation>
    <scope>NUCLEOTIDE SEQUENCE [LARGE SCALE GENOMIC DNA]</scope>
    <source>
        <strain evidence="13 14">AM07-24</strain>
    </source>
</reference>
<dbReference type="Pfam" id="PF00072">
    <property type="entry name" value="Response_reg"/>
    <property type="match status" value="1"/>
</dbReference>
<evidence type="ECO:0000259" key="10">
    <source>
        <dbReference type="PROSITE" id="PS50109"/>
    </source>
</evidence>
<feature type="domain" description="Histidine kinase" evidence="10">
    <location>
        <begin position="665"/>
        <end position="890"/>
    </location>
</feature>
<evidence type="ECO:0000313" key="13">
    <source>
        <dbReference type="EMBL" id="RHJ83419.1"/>
    </source>
</evidence>
<dbReference type="InterPro" id="IPR003661">
    <property type="entry name" value="HisK_dim/P_dom"/>
</dbReference>
<evidence type="ECO:0000256" key="5">
    <source>
        <dbReference type="ARBA" id="ARBA00022679"/>
    </source>
</evidence>
<dbReference type="Gene3D" id="3.30.565.10">
    <property type="entry name" value="Histidine kinase-like ATPase, C-terminal domain"/>
    <property type="match status" value="1"/>
</dbReference>
<dbReference type="InterPro" id="IPR000014">
    <property type="entry name" value="PAS"/>
</dbReference>
<dbReference type="Pfam" id="PF02518">
    <property type="entry name" value="HATPase_c"/>
    <property type="match status" value="1"/>
</dbReference>
<dbReference type="CDD" id="cd00130">
    <property type="entry name" value="PAS"/>
    <property type="match status" value="1"/>
</dbReference>
<dbReference type="RefSeq" id="WP_118336689.1">
    <property type="nucleotide sequence ID" value="NZ_AP025567.1"/>
</dbReference>
<dbReference type="SMART" id="SM00086">
    <property type="entry name" value="PAC"/>
    <property type="match status" value="4"/>
</dbReference>
<dbReference type="InterPro" id="IPR001789">
    <property type="entry name" value="Sig_transdc_resp-reg_receiver"/>
</dbReference>
<dbReference type="Gene3D" id="1.10.287.130">
    <property type="match status" value="1"/>
</dbReference>
<dbReference type="CDD" id="cd17546">
    <property type="entry name" value="REC_hyHK_CKI1_RcsC-like"/>
    <property type="match status" value="1"/>
</dbReference>
<evidence type="ECO:0000256" key="7">
    <source>
        <dbReference type="ARBA" id="ARBA00023012"/>
    </source>
</evidence>
<feature type="modified residue" description="4-aspartylphosphate" evidence="9">
    <location>
        <position position="966"/>
    </location>
</feature>
<dbReference type="GO" id="GO:0000155">
    <property type="term" value="F:phosphorelay sensor kinase activity"/>
    <property type="evidence" value="ECO:0007669"/>
    <property type="project" value="InterPro"/>
</dbReference>
<evidence type="ECO:0000256" key="9">
    <source>
        <dbReference type="PROSITE-ProRule" id="PRU00169"/>
    </source>
</evidence>
<dbReference type="InterPro" id="IPR000700">
    <property type="entry name" value="PAS-assoc_C"/>
</dbReference>
<dbReference type="Proteomes" id="UP000284841">
    <property type="component" value="Unassembled WGS sequence"/>
</dbReference>
<evidence type="ECO:0000256" key="8">
    <source>
        <dbReference type="ARBA" id="ARBA00024867"/>
    </source>
</evidence>
<dbReference type="PANTHER" id="PTHR43047">
    <property type="entry name" value="TWO-COMPONENT HISTIDINE PROTEIN KINASE"/>
    <property type="match status" value="1"/>
</dbReference>
<dbReference type="PANTHER" id="PTHR43047:SF72">
    <property type="entry name" value="OSMOSENSING HISTIDINE PROTEIN KINASE SLN1"/>
    <property type="match status" value="1"/>
</dbReference>
<dbReference type="GO" id="GO:0005886">
    <property type="term" value="C:plasma membrane"/>
    <property type="evidence" value="ECO:0007669"/>
    <property type="project" value="TreeGrafter"/>
</dbReference>
<comment type="catalytic activity">
    <reaction evidence="1">
        <text>ATP + protein L-histidine = ADP + protein N-phospho-L-histidine.</text>
        <dbReference type="EC" id="2.7.13.3"/>
    </reaction>
</comment>
<dbReference type="SMART" id="SM00448">
    <property type="entry name" value="REC"/>
    <property type="match status" value="1"/>
</dbReference>
<dbReference type="InterPro" id="IPR036890">
    <property type="entry name" value="HATPase_C_sf"/>
</dbReference>
<evidence type="ECO:0000313" key="14">
    <source>
        <dbReference type="Proteomes" id="UP000284841"/>
    </source>
</evidence>
<proteinExistence type="predicted"/>
<gene>
    <name evidence="13" type="ORF">DW099_19065</name>
</gene>
<organism evidence="13 14">
    <name type="scientific">Emergencia timonensis</name>
    <dbReference type="NCBI Taxonomy" id="1776384"/>
    <lineage>
        <taxon>Bacteria</taxon>
        <taxon>Bacillati</taxon>
        <taxon>Bacillota</taxon>
        <taxon>Clostridia</taxon>
        <taxon>Peptostreptococcales</taxon>
        <taxon>Anaerovoracaceae</taxon>
        <taxon>Emergencia</taxon>
    </lineage>
</organism>
<dbReference type="InterPro" id="IPR001610">
    <property type="entry name" value="PAC"/>
</dbReference>
<name>A0A415DTU6_9FIRM</name>
<dbReference type="InterPro" id="IPR011006">
    <property type="entry name" value="CheY-like_superfamily"/>
</dbReference>
<evidence type="ECO:0000256" key="4">
    <source>
        <dbReference type="ARBA" id="ARBA00022553"/>
    </source>
</evidence>
<dbReference type="InterPro" id="IPR003594">
    <property type="entry name" value="HATPase_dom"/>
</dbReference>